<accession>A0A2N5HNT2</accession>
<keyword evidence="1" id="KW-0812">Transmembrane</keyword>
<feature type="transmembrane region" description="Helical" evidence="1">
    <location>
        <begin position="9"/>
        <end position="28"/>
    </location>
</feature>
<dbReference type="AlphaFoldDB" id="A0A2N5HNT2"/>
<sequence>MKYLLKTQIVAILLTLCWSIYLVILAFLDQPDRALRYINTFVFGLAVVLALIYFVLAKRLLGRNWSALVLVLIPYLLLYKPIFEGILLNITNDGNGSIIKFLSISTGTVHLLAALFGIGFGILFSRPKFNN</sequence>
<evidence type="ECO:0000256" key="1">
    <source>
        <dbReference type="SAM" id="Phobius"/>
    </source>
</evidence>
<keyword evidence="3" id="KW-1185">Reference proteome</keyword>
<comment type="caution">
    <text evidence="2">The sequence shown here is derived from an EMBL/GenBank/DDBJ whole genome shotgun (WGS) entry which is preliminary data.</text>
</comment>
<gene>
    <name evidence="2" type="ORF">CVD27_05675</name>
</gene>
<name>A0A2N5HNT2_9BACI</name>
<keyword evidence="1" id="KW-1133">Transmembrane helix</keyword>
<feature type="transmembrane region" description="Helical" evidence="1">
    <location>
        <begin position="68"/>
        <end position="90"/>
    </location>
</feature>
<protein>
    <submittedName>
        <fullName evidence="2">Uncharacterized protein</fullName>
    </submittedName>
</protein>
<organism evidence="2 3">
    <name type="scientific">Neobacillus cucumis</name>
    <dbReference type="NCBI Taxonomy" id="1740721"/>
    <lineage>
        <taxon>Bacteria</taxon>
        <taxon>Bacillati</taxon>
        <taxon>Bacillota</taxon>
        <taxon>Bacilli</taxon>
        <taxon>Bacillales</taxon>
        <taxon>Bacillaceae</taxon>
        <taxon>Neobacillus</taxon>
    </lineage>
</organism>
<dbReference type="EMBL" id="PGVE01000028">
    <property type="protein sequence ID" value="PLS07169.1"/>
    <property type="molecule type" value="Genomic_DNA"/>
</dbReference>
<dbReference type="Proteomes" id="UP000234950">
    <property type="component" value="Unassembled WGS sequence"/>
</dbReference>
<dbReference type="RefSeq" id="WP_101646910.1">
    <property type="nucleotide sequence ID" value="NZ_PGVE01000028.1"/>
</dbReference>
<reference evidence="2 3" key="1">
    <citation type="submission" date="2017-11" db="EMBL/GenBank/DDBJ databases">
        <title>Comparitive Functional Genomics of Dry Heat Resistant strains isolated from the Viking Spacecraft.</title>
        <authorList>
            <person name="Seuylemezian A."/>
            <person name="Cooper K."/>
            <person name="Vaishampayan P."/>
        </authorList>
    </citation>
    <scope>NUCLEOTIDE SEQUENCE [LARGE SCALE GENOMIC DNA]</scope>
    <source>
        <strain evidence="2 3">V32-6</strain>
    </source>
</reference>
<proteinExistence type="predicted"/>
<keyword evidence="1" id="KW-0472">Membrane</keyword>
<evidence type="ECO:0000313" key="2">
    <source>
        <dbReference type="EMBL" id="PLS07169.1"/>
    </source>
</evidence>
<feature type="transmembrane region" description="Helical" evidence="1">
    <location>
        <begin position="34"/>
        <end position="56"/>
    </location>
</feature>
<feature type="transmembrane region" description="Helical" evidence="1">
    <location>
        <begin position="102"/>
        <end position="124"/>
    </location>
</feature>
<dbReference type="OrthoDB" id="2868469at2"/>
<evidence type="ECO:0000313" key="3">
    <source>
        <dbReference type="Proteomes" id="UP000234950"/>
    </source>
</evidence>